<protein>
    <recommendedName>
        <fullName evidence="2">Helicase C-terminal domain-containing protein</fullName>
    </recommendedName>
</protein>
<dbReference type="InterPro" id="IPR001650">
    <property type="entry name" value="Helicase_C-like"/>
</dbReference>
<feature type="domain" description="Helicase C-terminal" evidence="2">
    <location>
        <begin position="7"/>
        <end position="60"/>
    </location>
</feature>
<organism evidence="3 4">
    <name type="scientific">Hericium alpestre</name>
    <dbReference type="NCBI Taxonomy" id="135208"/>
    <lineage>
        <taxon>Eukaryota</taxon>
        <taxon>Fungi</taxon>
        <taxon>Dikarya</taxon>
        <taxon>Basidiomycota</taxon>
        <taxon>Agaricomycotina</taxon>
        <taxon>Agaricomycetes</taxon>
        <taxon>Russulales</taxon>
        <taxon>Hericiaceae</taxon>
        <taxon>Hericium</taxon>
    </lineage>
</organism>
<gene>
    <name evidence="3" type="ORF">EWM64_g10343</name>
</gene>
<dbReference type="AlphaFoldDB" id="A0A4Y9ZJQ1"/>
<dbReference type="EMBL" id="SFCI01002648">
    <property type="protein sequence ID" value="TFY73669.1"/>
    <property type="molecule type" value="Genomic_DNA"/>
</dbReference>
<sequence length="212" mass="23876">MSDLYLEKAFDDFASPNGICRMLCATSGVSTGLNMLDIDIVIQYGLCTDLLEGIQRAGQADQDGITASLFLLLVEPWVTTLDLDDCDSDESEADSSAKDFDAPPKSVKHLSGKKSQTGDNAIRFAQLKTCLRDYIATFLDDDASDALVFSNRWCCDRHGDDFDLQTFFYARIFHDDDIDNPPPPPPLKRKHARLHKAWDRKSLLKQLKRWHS</sequence>
<accession>A0A4Y9ZJQ1</accession>
<evidence type="ECO:0000259" key="2">
    <source>
        <dbReference type="Pfam" id="PF00271"/>
    </source>
</evidence>
<dbReference type="SUPFAM" id="SSF52540">
    <property type="entry name" value="P-loop containing nucleoside triphosphate hydrolases"/>
    <property type="match status" value="1"/>
</dbReference>
<dbReference type="Proteomes" id="UP000298061">
    <property type="component" value="Unassembled WGS sequence"/>
</dbReference>
<evidence type="ECO:0000256" key="1">
    <source>
        <dbReference type="SAM" id="MobiDB-lite"/>
    </source>
</evidence>
<dbReference type="OrthoDB" id="10261556at2759"/>
<dbReference type="Gene3D" id="3.40.50.300">
    <property type="entry name" value="P-loop containing nucleotide triphosphate hydrolases"/>
    <property type="match status" value="1"/>
</dbReference>
<dbReference type="InterPro" id="IPR027417">
    <property type="entry name" value="P-loop_NTPase"/>
</dbReference>
<dbReference type="STRING" id="135208.A0A4Y9ZJQ1"/>
<evidence type="ECO:0000313" key="4">
    <source>
        <dbReference type="Proteomes" id="UP000298061"/>
    </source>
</evidence>
<comment type="caution">
    <text evidence="3">The sequence shown here is derived from an EMBL/GenBank/DDBJ whole genome shotgun (WGS) entry which is preliminary data.</text>
</comment>
<evidence type="ECO:0000313" key="3">
    <source>
        <dbReference type="EMBL" id="TFY73669.1"/>
    </source>
</evidence>
<dbReference type="Pfam" id="PF00271">
    <property type="entry name" value="Helicase_C"/>
    <property type="match status" value="1"/>
</dbReference>
<reference evidence="3 4" key="1">
    <citation type="submission" date="2019-02" db="EMBL/GenBank/DDBJ databases">
        <title>Genome sequencing of the rare red list fungi Hericium alpestre (H. flagellum).</title>
        <authorList>
            <person name="Buettner E."/>
            <person name="Kellner H."/>
        </authorList>
    </citation>
    <scope>NUCLEOTIDE SEQUENCE [LARGE SCALE GENOMIC DNA]</scope>
    <source>
        <strain evidence="3 4">DSM 108284</strain>
    </source>
</reference>
<feature type="region of interest" description="Disordered" evidence="1">
    <location>
        <begin position="89"/>
        <end position="115"/>
    </location>
</feature>
<keyword evidence="4" id="KW-1185">Reference proteome</keyword>
<proteinExistence type="predicted"/>
<name>A0A4Y9ZJQ1_9AGAM</name>